<feature type="domain" description="Xylanolytic transcriptional activator regulatory" evidence="8">
    <location>
        <begin position="173"/>
        <end position="458"/>
    </location>
</feature>
<dbReference type="GO" id="GO:0005634">
    <property type="term" value="C:nucleus"/>
    <property type="evidence" value="ECO:0007669"/>
    <property type="project" value="UniProtKB-SubCell"/>
</dbReference>
<reference evidence="9 10" key="1">
    <citation type="submission" date="2017-06" db="EMBL/GenBank/DDBJ databases">
        <title>Comparative genomic analysis of Ambrosia Fusariam Clade fungi.</title>
        <authorList>
            <person name="Stajich J.E."/>
            <person name="Carrillo J."/>
            <person name="Kijimoto T."/>
            <person name="Eskalen A."/>
            <person name="O'Donnell K."/>
            <person name="Kasson M."/>
        </authorList>
    </citation>
    <scope>NUCLEOTIDE SEQUENCE [LARGE SCALE GENOMIC DNA]</scope>
    <source>
        <strain evidence="9 10">NRRL62606</strain>
    </source>
</reference>
<keyword evidence="10" id="KW-1185">Reference proteome</keyword>
<feature type="region of interest" description="Disordered" evidence="7">
    <location>
        <begin position="1"/>
        <end position="23"/>
    </location>
</feature>
<dbReference type="GO" id="GO:0006351">
    <property type="term" value="P:DNA-templated transcription"/>
    <property type="evidence" value="ECO:0007669"/>
    <property type="project" value="InterPro"/>
</dbReference>
<gene>
    <name evidence="9" type="ORF">CEP51_010675</name>
</gene>
<dbReference type="AlphaFoldDB" id="A0A428RDM7"/>
<evidence type="ECO:0000256" key="3">
    <source>
        <dbReference type="ARBA" id="ARBA00022737"/>
    </source>
</evidence>
<keyword evidence="3" id="KW-0677">Repeat</keyword>
<keyword evidence="5" id="KW-0862">Zinc</keyword>
<evidence type="ECO:0000256" key="4">
    <source>
        <dbReference type="ARBA" id="ARBA00022771"/>
    </source>
</evidence>
<feature type="compositionally biased region" description="Gly residues" evidence="7">
    <location>
        <begin position="1"/>
        <end position="12"/>
    </location>
</feature>
<proteinExistence type="predicted"/>
<evidence type="ECO:0000256" key="6">
    <source>
        <dbReference type="ARBA" id="ARBA00023242"/>
    </source>
</evidence>
<feature type="region of interest" description="Disordered" evidence="7">
    <location>
        <begin position="64"/>
        <end position="115"/>
    </location>
</feature>
<dbReference type="Pfam" id="PF04082">
    <property type="entry name" value="Fungal_trans"/>
    <property type="match status" value="1"/>
</dbReference>
<keyword evidence="4" id="KW-0863">Zinc-finger</keyword>
<keyword evidence="2" id="KW-0479">Metal-binding</keyword>
<dbReference type="EMBL" id="NKCL01000338">
    <property type="protein sequence ID" value="RSL75646.1"/>
    <property type="molecule type" value="Genomic_DNA"/>
</dbReference>
<keyword evidence="6" id="KW-0539">Nucleus</keyword>
<dbReference type="InterPro" id="IPR007219">
    <property type="entry name" value="XnlR_reg_dom"/>
</dbReference>
<dbReference type="CDD" id="cd12148">
    <property type="entry name" value="fungal_TF_MHR"/>
    <property type="match status" value="1"/>
</dbReference>
<evidence type="ECO:0000313" key="10">
    <source>
        <dbReference type="Proteomes" id="UP000287972"/>
    </source>
</evidence>
<dbReference type="Proteomes" id="UP000287972">
    <property type="component" value="Unassembled WGS sequence"/>
</dbReference>
<accession>A0A428RDM7</accession>
<comment type="subcellular location">
    <subcellularLocation>
        <location evidence="1">Nucleus</location>
    </subcellularLocation>
</comment>
<organism evidence="9 10">
    <name type="scientific">Fusarium floridanum</name>
    <dbReference type="NCBI Taxonomy" id="1325733"/>
    <lineage>
        <taxon>Eukaryota</taxon>
        <taxon>Fungi</taxon>
        <taxon>Dikarya</taxon>
        <taxon>Ascomycota</taxon>
        <taxon>Pezizomycotina</taxon>
        <taxon>Sordariomycetes</taxon>
        <taxon>Hypocreomycetidae</taxon>
        <taxon>Hypocreales</taxon>
        <taxon>Nectriaceae</taxon>
        <taxon>Fusarium</taxon>
        <taxon>Fusarium solani species complex</taxon>
    </lineage>
</organism>
<dbReference type="GO" id="GO:0000981">
    <property type="term" value="F:DNA-binding transcription factor activity, RNA polymerase II-specific"/>
    <property type="evidence" value="ECO:0007669"/>
    <property type="project" value="InterPro"/>
</dbReference>
<evidence type="ECO:0000259" key="8">
    <source>
        <dbReference type="Pfam" id="PF04082"/>
    </source>
</evidence>
<dbReference type="GO" id="GO:0000978">
    <property type="term" value="F:RNA polymerase II cis-regulatory region sequence-specific DNA binding"/>
    <property type="evidence" value="ECO:0007669"/>
    <property type="project" value="InterPro"/>
</dbReference>
<dbReference type="PANTHER" id="PTHR40626:SF10">
    <property type="entry name" value="C2H2-TYPE DOMAIN-CONTAINING PROTEIN"/>
    <property type="match status" value="1"/>
</dbReference>
<evidence type="ECO:0000256" key="1">
    <source>
        <dbReference type="ARBA" id="ARBA00004123"/>
    </source>
</evidence>
<evidence type="ECO:0000313" key="9">
    <source>
        <dbReference type="EMBL" id="RSL75646.1"/>
    </source>
</evidence>
<sequence>MALGEPDGGGELAEGVDPDLPSSLDMSGVDDGTSCVEAMHDLGDFLNAVGFNFDLNIEPLYPSASSTGDHEEVYQSPSTVATPDLTAAPSSTQTPSCSTEAPLSDTPEHHHSVQNEFSVSSDNYQQMKTFTQPWKVTEDQRTDFQRFLLPFSLALEGFILPSRITMSRYIAGYVEGFTHHHPFIHMPTFSIVKYKDVPELVMAIMAIGAQYRYEHLGGHALYHASRAIIFHRQKLGELGHPLPSHSPPFSSCEHPPTVTTPATQSEFVRTGVLGALLLVAKLASWQQDQRLVQESIQYQYLLSKYAHDGGLTESEDDDGDDWEVWAQKEVSRRIKLGVFCFLNLQSLAFRTPPVLFSNEIRLRLPTSCKEWIAAGPEEWKAARADALPLVEFQDALMRLLQPTGETSVLTTSPFGNYILIHALLQRLTISRQLLLGPNPRSSPLPESSLLQMALDRWKDAWQRAPESVLDLRDPKDSLSWSAMSLLGLAHIRTHFDIGDGCQLQCSDPDRIALAAKNCHAPGRGPHLTQALLHSAHILNIPVQLGVSYLSNCQAYLWSIQHCICFFECTIFLSKWLWSVSACQSSELDAAERQLIGWIWTIVSEAQVSIQAGNDRISLSSRPDLQGEHSSTALRYLSVSIVDIHAKMFSQCNSVWPLMNVIGQSLGKYAGFLNTSLEACSIGGF</sequence>
<feature type="compositionally biased region" description="Polar residues" evidence="7">
    <location>
        <begin position="88"/>
        <end position="101"/>
    </location>
</feature>
<comment type="caution">
    <text evidence="9">The sequence shown here is derived from an EMBL/GenBank/DDBJ whole genome shotgun (WGS) entry which is preliminary data.</text>
</comment>
<evidence type="ECO:0000256" key="7">
    <source>
        <dbReference type="SAM" id="MobiDB-lite"/>
    </source>
</evidence>
<dbReference type="GO" id="GO:0000785">
    <property type="term" value="C:chromatin"/>
    <property type="evidence" value="ECO:0007669"/>
    <property type="project" value="TreeGrafter"/>
</dbReference>
<dbReference type="GO" id="GO:0008270">
    <property type="term" value="F:zinc ion binding"/>
    <property type="evidence" value="ECO:0007669"/>
    <property type="project" value="UniProtKB-KW"/>
</dbReference>
<name>A0A428RDM7_9HYPO</name>
<evidence type="ECO:0000256" key="2">
    <source>
        <dbReference type="ARBA" id="ARBA00022723"/>
    </source>
</evidence>
<protein>
    <recommendedName>
        <fullName evidence="8">Xylanolytic transcriptional activator regulatory domain-containing protein</fullName>
    </recommendedName>
</protein>
<dbReference type="PANTHER" id="PTHR40626">
    <property type="entry name" value="MIP31509P"/>
    <property type="match status" value="1"/>
</dbReference>
<evidence type="ECO:0000256" key="5">
    <source>
        <dbReference type="ARBA" id="ARBA00022833"/>
    </source>
</evidence>
<dbReference type="InterPro" id="IPR051059">
    <property type="entry name" value="VerF-like"/>
</dbReference>